<dbReference type="AlphaFoldDB" id="A0A5N7DIE2"/>
<organism evidence="2 3">
    <name type="scientific">Aspergillus pseudonomiae</name>
    <dbReference type="NCBI Taxonomy" id="1506151"/>
    <lineage>
        <taxon>Eukaryota</taxon>
        <taxon>Fungi</taxon>
        <taxon>Dikarya</taxon>
        <taxon>Ascomycota</taxon>
        <taxon>Pezizomycotina</taxon>
        <taxon>Eurotiomycetes</taxon>
        <taxon>Eurotiomycetidae</taxon>
        <taxon>Eurotiales</taxon>
        <taxon>Aspergillaceae</taxon>
        <taxon>Aspergillus</taxon>
        <taxon>Aspergillus subgen. Circumdati</taxon>
    </lineage>
</organism>
<evidence type="ECO:0000256" key="1">
    <source>
        <dbReference type="SAM" id="MobiDB-lite"/>
    </source>
</evidence>
<dbReference type="RefSeq" id="XP_031943529.1">
    <property type="nucleotide sequence ID" value="XM_032086752.1"/>
</dbReference>
<feature type="region of interest" description="Disordered" evidence="1">
    <location>
        <begin position="131"/>
        <end position="150"/>
    </location>
</feature>
<name>A0A5N7DIE2_9EURO</name>
<dbReference type="OrthoDB" id="4502214at2759"/>
<sequence>MSRNLVRGLQTTTRMLIQFVGGVSPDDILVSNGLTGPAWERSARRVTDAIEKADPRITVAIIQGARAHFSSKDKSDHEMVITIGLAATAGMQIGFVHVHVIGIFKFFPSLAGRQGGYDANIARAQIEVHINNSESNPTNEGSDNSKPSQD</sequence>
<dbReference type="Proteomes" id="UP000325579">
    <property type="component" value="Unassembled WGS sequence"/>
</dbReference>
<proteinExistence type="predicted"/>
<reference evidence="2 3" key="1">
    <citation type="submission" date="2019-04" db="EMBL/GenBank/DDBJ databases">
        <authorList>
            <consortium name="DOE Joint Genome Institute"/>
            <person name="Mondo S."/>
            <person name="Kjaerbolling I."/>
            <person name="Vesth T."/>
            <person name="Frisvad J.C."/>
            <person name="Nybo J.L."/>
            <person name="Theobald S."/>
            <person name="Kildgaard S."/>
            <person name="Isbrandt T."/>
            <person name="Kuo A."/>
            <person name="Sato A."/>
            <person name="Lyhne E.K."/>
            <person name="Kogle M.E."/>
            <person name="Wiebenga A."/>
            <person name="Kun R.S."/>
            <person name="Lubbers R.J."/>
            <person name="Makela M.R."/>
            <person name="Barry K."/>
            <person name="Chovatia M."/>
            <person name="Clum A."/>
            <person name="Daum C."/>
            <person name="Haridas S."/>
            <person name="He G."/>
            <person name="LaButti K."/>
            <person name="Lipzen A."/>
            <person name="Riley R."/>
            <person name="Salamov A."/>
            <person name="Simmons B.A."/>
            <person name="Magnuson J.K."/>
            <person name="Henrissat B."/>
            <person name="Mortensen U.H."/>
            <person name="Larsen T.O."/>
            <person name="Devries R.P."/>
            <person name="Grigoriev I.V."/>
            <person name="Machida M."/>
            <person name="Baker S.E."/>
            <person name="Andersen M.R."/>
            <person name="Cantor M.N."/>
            <person name="Hua S.X."/>
        </authorList>
    </citation>
    <scope>NUCLEOTIDE SEQUENCE [LARGE SCALE GENOMIC DNA]</scope>
    <source>
        <strain evidence="2 3">CBS 119388</strain>
    </source>
</reference>
<gene>
    <name evidence="2" type="ORF">BDV37DRAFT_281122</name>
</gene>
<accession>A0A5N7DIE2</accession>
<dbReference type="GeneID" id="43671443"/>
<dbReference type="EMBL" id="ML736755">
    <property type="protein sequence ID" value="KAE8406210.1"/>
    <property type="molecule type" value="Genomic_DNA"/>
</dbReference>
<evidence type="ECO:0000313" key="3">
    <source>
        <dbReference type="Proteomes" id="UP000325579"/>
    </source>
</evidence>
<evidence type="ECO:0000313" key="2">
    <source>
        <dbReference type="EMBL" id="KAE8406210.1"/>
    </source>
</evidence>
<keyword evidence="3" id="KW-1185">Reference proteome</keyword>
<protein>
    <submittedName>
        <fullName evidence="2">Uncharacterized protein</fullName>
    </submittedName>
</protein>